<feature type="domain" description="Cryptic loci regulator 2 C-terminal" evidence="2">
    <location>
        <begin position="454"/>
        <end position="583"/>
    </location>
</feature>
<sequence length="693" mass="76477">MVVKPSHPSLAWPRSDGVGESKYPDASTPEKGDEAWYEEAGEDTAKYQLYSTKIAEHIAGELNLGVDVTKQAMPLPEGYKLFAHRKKQPSGDIRTDYYLYGSSHVGKFRSVPEFLDHASWLFDTSKSLDDHSTCTCKYSKGGNRRQSMPGSATKRPSGSSPLKEGSVKKKRAVEAVNDSVLPAVVPERAEELGSQRRFRRGELIWFRINTITPPSTINTPGLTPITHWPGLLSNIPLKTKVINDDDTASASASSAWTAFGGSAPSTLDSAKQTTIHYYEYHIRPLGMFSPQDEVIKDGKDLLPWQCGCELLGGESGWDAIGFYADQVLKKGVKKEAQKLKNQYPNYLSESDPQPQPQPQAGPDGEAVEPPKPHREEVENGLMKGWKANWGKRIRFIELSDKYDDAVFRLSVALKTGSAISTNWVQTDKIDTLPGDRDISAEDVQLILDQKKTLYQGLWWGGERIWLDDLVRLKKKRRDIPTNVLSSPSDGALDRAVFFKIRVIAIEVTNITEANSTGWRCILYGDVFELAKEGADGVQSDVELNDRSLVRHYKPAKGYAYRQLNETDSEVTVDVVDVAGRVYPDLLDGTTQNYFIDPSNPSDDQGRVQPGPGVTSLAGLLCGTTVATKSTEWEEDLYSIVQKTTKTCEVQLKEYYIDIVRGDLGLPKVPQNGVNGEAGTIAEALGGLGDALKA</sequence>
<feature type="domain" description="Cryptic loci regulator 2 N-terminal" evidence="3">
    <location>
        <begin position="75"/>
        <end position="138"/>
    </location>
</feature>
<dbReference type="PANTHER" id="PTHR38046:SF1">
    <property type="entry name" value="CRYPTIC LOCI REGULATOR 2"/>
    <property type="match status" value="1"/>
</dbReference>
<dbReference type="PANTHER" id="PTHR38046">
    <property type="entry name" value="CRYPTIC LOCI REGULATOR 2"/>
    <property type="match status" value="1"/>
</dbReference>
<feature type="compositionally biased region" description="Basic and acidic residues" evidence="1">
    <location>
        <begin position="17"/>
        <end position="34"/>
    </location>
</feature>
<dbReference type="Pfam" id="PF16761">
    <property type="entry name" value="Clr2_transil"/>
    <property type="match status" value="1"/>
</dbReference>
<accession>A0AAX4JTS7</accession>
<evidence type="ECO:0000259" key="3">
    <source>
        <dbReference type="Pfam" id="PF16761"/>
    </source>
</evidence>
<name>A0AAX4JTS7_9TREE</name>
<feature type="region of interest" description="Disordered" evidence="1">
    <location>
        <begin position="138"/>
        <end position="169"/>
    </location>
</feature>
<evidence type="ECO:0000313" key="5">
    <source>
        <dbReference type="Proteomes" id="UP001355207"/>
    </source>
</evidence>
<gene>
    <name evidence="4" type="ORF">L201_002882</name>
</gene>
<organism evidence="4 5">
    <name type="scientific">Kwoniella dendrophila CBS 6074</name>
    <dbReference type="NCBI Taxonomy" id="1295534"/>
    <lineage>
        <taxon>Eukaryota</taxon>
        <taxon>Fungi</taxon>
        <taxon>Dikarya</taxon>
        <taxon>Basidiomycota</taxon>
        <taxon>Agaricomycotina</taxon>
        <taxon>Tremellomycetes</taxon>
        <taxon>Tremellales</taxon>
        <taxon>Cryptococcaceae</taxon>
        <taxon>Kwoniella</taxon>
    </lineage>
</organism>
<dbReference type="InterPro" id="IPR018839">
    <property type="entry name" value="Tscrpt-silencing_Clr2_C"/>
</dbReference>
<reference evidence="4 5" key="1">
    <citation type="submission" date="2024-01" db="EMBL/GenBank/DDBJ databases">
        <title>Comparative genomics of Cryptococcus and Kwoniella reveals pathogenesis evolution and contrasting modes of karyotype evolution via chromosome fusion or intercentromeric recombination.</title>
        <authorList>
            <person name="Coelho M.A."/>
            <person name="David-Palma M."/>
            <person name="Shea T."/>
            <person name="Bowers K."/>
            <person name="McGinley-Smith S."/>
            <person name="Mohammad A.W."/>
            <person name="Gnirke A."/>
            <person name="Yurkov A.M."/>
            <person name="Nowrousian M."/>
            <person name="Sun S."/>
            <person name="Cuomo C.A."/>
            <person name="Heitman J."/>
        </authorList>
    </citation>
    <scope>NUCLEOTIDE SEQUENCE [LARGE SCALE GENOMIC DNA]</scope>
    <source>
        <strain evidence="4 5">CBS 6074</strain>
    </source>
</reference>
<keyword evidence="5" id="KW-1185">Reference proteome</keyword>
<dbReference type="GO" id="GO:0030466">
    <property type="term" value="P:silent mating-type cassette heterochromatin formation"/>
    <property type="evidence" value="ECO:0007669"/>
    <property type="project" value="TreeGrafter"/>
</dbReference>
<dbReference type="InterPro" id="IPR038986">
    <property type="entry name" value="Clr2"/>
</dbReference>
<dbReference type="RefSeq" id="XP_066074743.1">
    <property type="nucleotide sequence ID" value="XM_066218646.1"/>
</dbReference>
<proteinExistence type="predicted"/>
<protein>
    <recommendedName>
        <fullName evidence="6">Cryptic loci regulator 2 N-terminal domain-containing protein</fullName>
    </recommendedName>
</protein>
<feature type="region of interest" description="Disordered" evidence="1">
    <location>
        <begin position="345"/>
        <end position="376"/>
    </location>
</feature>
<dbReference type="GO" id="GO:0033553">
    <property type="term" value="C:rDNA heterochromatin"/>
    <property type="evidence" value="ECO:0007669"/>
    <property type="project" value="TreeGrafter"/>
</dbReference>
<dbReference type="AlphaFoldDB" id="A0AAX4JTS7"/>
<evidence type="ECO:0000313" key="4">
    <source>
        <dbReference type="EMBL" id="WWC87980.1"/>
    </source>
</evidence>
<evidence type="ECO:0000256" key="1">
    <source>
        <dbReference type="SAM" id="MobiDB-lite"/>
    </source>
</evidence>
<dbReference type="GO" id="GO:0031934">
    <property type="term" value="C:mating-type region heterochromatin"/>
    <property type="evidence" value="ECO:0007669"/>
    <property type="project" value="TreeGrafter"/>
</dbReference>
<dbReference type="GeneID" id="91093553"/>
<dbReference type="InterPro" id="IPR031915">
    <property type="entry name" value="Clr2_N"/>
</dbReference>
<dbReference type="Pfam" id="PF10383">
    <property type="entry name" value="Clr2"/>
    <property type="match status" value="1"/>
</dbReference>
<dbReference type="EMBL" id="CP144100">
    <property type="protein sequence ID" value="WWC87980.1"/>
    <property type="molecule type" value="Genomic_DNA"/>
</dbReference>
<dbReference type="GO" id="GO:0070824">
    <property type="term" value="C:SHREC complex"/>
    <property type="evidence" value="ECO:0007669"/>
    <property type="project" value="InterPro"/>
</dbReference>
<evidence type="ECO:0000259" key="2">
    <source>
        <dbReference type="Pfam" id="PF10383"/>
    </source>
</evidence>
<feature type="region of interest" description="Disordered" evidence="1">
    <location>
        <begin position="1"/>
        <end position="35"/>
    </location>
</feature>
<evidence type="ECO:0008006" key="6">
    <source>
        <dbReference type="Google" id="ProtNLM"/>
    </source>
</evidence>
<feature type="compositionally biased region" description="Polar residues" evidence="1">
    <location>
        <begin position="144"/>
        <end position="160"/>
    </location>
</feature>
<dbReference type="Proteomes" id="UP001355207">
    <property type="component" value="Chromosome 3"/>
</dbReference>